<dbReference type="GO" id="GO:0005524">
    <property type="term" value="F:ATP binding"/>
    <property type="evidence" value="ECO:0007669"/>
    <property type="project" value="UniProtKB-KW"/>
</dbReference>
<dbReference type="InterPro" id="IPR052708">
    <property type="entry name" value="PxpC"/>
</dbReference>
<dbReference type="SMART" id="SM00797">
    <property type="entry name" value="AHS2"/>
    <property type="match status" value="1"/>
</dbReference>
<dbReference type="Proteomes" id="UP000194141">
    <property type="component" value="Unassembled WGS sequence"/>
</dbReference>
<keyword evidence="6" id="KW-1185">Reference proteome</keyword>
<organism evidence="5 6">
    <name type="scientific">Desulfurella amilsii</name>
    <dbReference type="NCBI Taxonomy" id="1562698"/>
    <lineage>
        <taxon>Bacteria</taxon>
        <taxon>Pseudomonadati</taxon>
        <taxon>Campylobacterota</taxon>
        <taxon>Desulfurellia</taxon>
        <taxon>Desulfurellales</taxon>
        <taxon>Desulfurellaceae</taxon>
        <taxon>Desulfurella</taxon>
    </lineage>
</organism>
<evidence type="ECO:0000256" key="1">
    <source>
        <dbReference type="ARBA" id="ARBA00022741"/>
    </source>
</evidence>
<comment type="caution">
    <text evidence="5">The sequence shown here is derived from an EMBL/GenBank/DDBJ whole genome shotgun (WGS) entry which is preliminary data.</text>
</comment>
<name>A0A1X4XVS7_9BACT</name>
<dbReference type="PANTHER" id="PTHR43309">
    <property type="entry name" value="5-OXOPROLINASE SUBUNIT C"/>
    <property type="match status" value="1"/>
</dbReference>
<reference evidence="5 6" key="1">
    <citation type="journal article" date="2017" name="Front. Microbiol.">
        <title>Genome Sequence of Desulfurella amilsii Strain TR1 and Comparative Genomics of Desulfurellaceae Family.</title>
        <authorList>
            <person name="Florentino A.P."/>
            <person name="Stams A.J."/>
            <person name="Sanchez-Andrea I."/>
        </authorList>
    </citation>
    <scope>NUCLEOTIDE SEQUENCE [LARGE SCALE GENOMIC DNA]</scope>
    <source>
        <strain evidence="5 6">TR1</strain>
    </source>
</reference>
<accession>A0A1X4XVS7</accession>
<proteinExistence type="predicted"/>
<dbReference type="OrthoDB" id="9768696at2"/>
<dbReference type="NCBIfam" id="TIGR00724">
    <property type="entry name" value="urea_amlyse_rel"/>
    <property type="match status" value="1"/>
</dbReference>
<evidence type="ECO:0000259" key="4">
    <source>
        <dbReference type="SMART" id="SM00797"/>
    </source>
</evidence>
<dbReference type="GO" id="GO:0004039">
    <property type="term" value="F:allophanate hydrolase activity"/>
    <property type="evidence" value="ECO:0007669"/>
    <property type="project" value="UniProtKB-EC"/>
</dbReference>
<gene>
    <name evidence="5" type="ORF">DESAMIL20_1195</name>
</gene>
<keyword evidence="3" id="KW-0067">ATP-binding</keyword>
<dbReference type="Gene3D" id="2.40.100.10">
    <property type="entry name" value="Cyclophilin-like"/>
    <property type="match status" value="1"/>
</dbReference>
<protein>
    <submittedName>
        <fullName evidence="5">Allophanate hydrolase 2 subunit 2</fullName>
        <ecNumber evidence="5">3.5.1.54</ecNumber>
    </submittedName>
</protein>
<dbReference type="RefSeq" id="WP_086033882.1">
    <property type="nucleotide sequence ID" value="NZ_MDSU01000018.1"/>
</dbReference>
<keyword evidence="2 5" id="KW-0378">Hydrolase</keyword>
<dbReference type="PANTHER" id="PTHR43309:SF5">
    <property type="entry name" value="5-OXOPROLINASE SUBUNIT C"/>
    <property type="match status" value="1"/>
</dbReference>
<dbReference type="InterPro" id="IPR003778">
    <property type="entry name" value="CT_A_B"/>
</dbReference>
<evidence type="ECO:0000313" key="6">
    <source>
        <dbReference type="Proteomes" id="UP000194141"/>
    </source>
</evidence>
<evidence type="ECO:0000256" key="3">
    <source>
        <dbReference type="ARBA" id="ARBA00022840"/>
    </source>
</evidence>
<dbReference type="AlphaFoldDB" id="A0A1X4XVS7"/>
<dbReference type="Pfam" id="PF02626">
    <property type="entry name" value="CT_A_B"/>
    <property type="match status" value="1"/>
</dbReference>
<dbReference type="InterPro" id="IPR029000">
    <property type="entry name" value="Cyclophilin-like_dom_sf"/>
</dbReference>
<dbReference type="EC" id="3.5.1.54" evidence="5"/>
<dbReference type="STRING" id="1562698.DESAMIL20_1195"/>
<sequence>MKLLVKKPGLFSTIQDNGRMFYQKYGISQSGVLDDYSYKISNMLVGNKLDEAVLELTLFGGEFEVIESGTIAITGADMSPKVNNKQVPMWETLELSKGDVLYLGFAKEGCRAYIALGGGIDVPIVLGSRSTYLRGKIGGLNGTILQEGDIVSSFKTKALSNKCRLPAEFIPKYLQDNTVRVILGPQINYFTRNGVKTFLTEKFIFTNDINRMACRLDGASIEHKISGNIVSDGTPNGAIQVPENGKPIILLNDRQTTGGYPKIACAITVDIEKIAQAKPGDSVGFKAISVPKAHLIYKNYLGNIILIRNVLNSFST</sequence>
<keyword evidence="1" id="KW-0547">Nucleotide-binding</keyword>
<evidence type="ECO:0000313" key="5">
    <source>
        <dbReference type="EMBL" id="OSS41642.1"/>
    </source>
</evidence>
<evidence type="ECO:0000256" key="2">
    <source>
        <dbReference type="ARBA" id="ARBA00022801"/>
    </source>
</evidence>
<feature type="domain" description="Carboxyltransferase" evidence="4">
    <location>
        <begin position="24"/>
        <end position="300"/>
    </location>
</feature>
<dbReference type="EMBL" id="MDSU01000018">
    <property type="protein sequence ID" value="OSS41642.1"/>
    <property type="molecule type" value="Genomic_DNA"/>
</dbReference>
<dbReference type="SUPFAM" id="SSF50891">
    <property type="entry name" value="Cyclophilin-like"/>
    <property type="match status" value="1"/>
</dbReference>